<dbReference type="EMBL" id="JANBVB010003278">
    <property type="protein sequence ID" value="KAJ2879628.1"/>
    <property type="molecule type" value="Genomic_DNA"/>
</dbReference>
<evidence type="ECO:0000313" key="1">
    <source>
        <dbReference type="EMBL" id="KAJ2879628.1"/>
    </source>
</evidence>
<proteinExistence type="predicted"/>
<feature type="non-terminal residue" evidence="1">
    <location>
        <position position="68"/>
    </location>
</feature>
<organism evidence="1 2">
    <name type="scientific">Coemansia aciculifera</name>
    <dbReference type="NCBI Taxonomy" id="417176"/>
    <lineage>
        <taxon>Eukaryota</taxon>
        <taxon>Fungi</taxon>
        <taxon>Fungi incertae sedis</taxon>
        <taxon>Zoopagomycota</taxon>
        <taxon>Kickxellomycotina</taxon>
        <taxon>Kickxellomycetes</taxon>
        <taxon>Kickxellales</taxon>
        <taxon>Kickxellaceae</taxon>
        <taxon>Coemansia</taxon>
    </lineage>
</organism>
<gene>
    <name evidence="1" type="ORF">IWW38_006084</name>
</gene>
<name>A0ACC1LTN7_9FUNG</name>
<comment type="caution">
    <text evidence="1">The sequence shown here is derived from an EMBL/GenBank/DDBJ whole genome shotgun (WGS) entry which is preliminary data.</text>
</comment>
<feature type="non-terminal residue" evidence="1">
    <location>
        <position position="1"/>
    </location>
</feature>
<protein>
    <submittedName>
        <fullName evidence="1">Uncharacterized protein</fullName>
    </submittedName>
</protein>
<reference evidence="1" key="1">
    <citation type="submission" date="2022-07" db="EMBL/GenBank/DDBJ databases">
        <title>Phylogenomic reconstructions and comparative analyses of Kickxellomycotina fungi.</title>
        <authorList>
            <person name="Reynolds N.K."/>
            <person name="Stajich J.E."/>
            <person name="Barry K."/>
            <person name="Grigoriev I.V."/>
            <person name="Crous P."/>
            <person name="Smith M.E."/>
        </authorList>
    </citation>
    <scope>NUCLEOTIDE SEQUENCE</scope>
    <source>
        <strain evidence="1">CBS 190363</strain>
    </source>
</reference>
<sequence>HHCMDTLKSILSYFGLISPEEEPESAYEELQTQKFYDSDRTLAIEAASDYVSTLKLSEDSNELMFPIF</sequence>
<evidence type="ECO:0000313" key="2">
    <source>
        <dbReference type="Proteomes" id="UP001139981"/>
    </source>
</evidence>
<dbReference type="Proteomes" id="UP001139981">
    <property type="component" value="Unassembled WGS sequence"/>
</dbReference>
<accession>A0ACC1LTN7</accession>
<keyword evidence="2" id="KW-1185">Reference proteome</keyword>